<evidence type="ECO:0000256" key="4">
    <source>
        <dbReference type="ARBA" id="ARBA00022989"/>
    </source>
</evidence>
<reference evidence="9 10" key="1">
    <citation type="submission" date="2018-01" db="EMBL/GenBank/DDBJ databases">
        <title>Draft genome sequence of Paucibacter aquatile CR182 isolated from freshwater of the Nakdong River.</title>
        <authorList>
            <person name="Choi A."/>
            <person name="Chung E.J."/>
        </authorList>
    </citation>
    <scope>NUCLEOTIDE SEQUENCE [LARGE SCALE GENOMIC DNA]</scope>
    <source>
        <strain evidence="9 10">CR182</strain>
    </source>
</reference>
<feature type="transmembrane region" description="Helical" evidence="7">
    <location>
        <begin position="335"/>
        <end position="359"/>
    </location>
</feature>
<feature type="transmembrane region" description="Helical" evidence="7">
    <location>
        <begin position="29"/>
        <end position="52"/>
    </location>
</feature>
<dbReference type="RefSeq" id="WP_102767688.1">
    <property type="nucleotide sequence ID" value="NZ_POSP01000003.1"/>
</dbReference>
<dbReference type="GO" id="GO:0005886">
    <property type="term" value="C:plasma membrane"/>
    <property type="evidence" value="ECO:0007669"/>
    <property type="project" value="UniProtKB-SubCell"/>
</dbReference>
<dbReference type="InterPro" id="IPR003856">
    <property type="entry name" value="LPS_length_determ_N"/>
</dbReference>
<evidence type="ECO:0000256" key="3">
    <source>
        <dbReference type="ARBA" id="ARBA00022692"/>
    </source>
</evidence>
<evidence type="ECO:0000256" key="2">
    <source>
        <dbReference type="ARBA" id="ARBA00022475"/>
    </source>
</evidence>
<sequence length="389" mass="42902">MDLTTQTTDQGSSSTALPLIEYVTAHARLLIYTPLIVGALALAYSFTLTPAFTATTRLLPPQQQQSSLASTLSNLGSFGSMAGAAAGLKNPVDQYVSFLFSETVQDHLIDQFQLDKRYQRNIKEDLRKILSGAVAVQVDKGGIIAIAVTDVDPKFAANLANAHVEQLTKLINSLAVTEAQHRRRFFLKQLEEANKALADAEIALKAAGIDLATLRTNSTATMQAVAAAQERIAAQEIKLAAMRSTLAPGSIEYQKATNELVAMQQKLRQQTEGLDEKKNGDFIGKFREFKYREAMVELYTRQFEAARVDEAREGGTIQVIDVAQPPTRKSQPKKGLIAVIATLTAFSLLLMTLLVKFVLIQARRQQDTHQALKKIQNNLRRLLFLKPKY</sequence>
<dbReference type="GO" id="GO:0004713">
    <property type="term" value="F:protein tyrosine kinase activity"/>
    <property type="evidence" value="ECO:0007669"/>
    <property type="project" value="TreeGrafter"/>
</dbReference>
<dbReference type="InterPro" id="IPR050445">
    <property type="entry name" value="Bact_polysacc_biosynth/exp"/>
</dbReference>
<dbReference type="Proteomes" id="UP000235916">
    <property type="component" value="Unassembled WGS sequence"/>
</dbReference>
<dbReference type="Pfam" id="PF02706">
    <property type="entry name" value="Wzz"/>
    <property type="match status" value="1"/>
</dbReference>
<keyword evidence="4 7" id="KW-1133">Transmembrane helix</keyword>
<evidence type="ECO:0000256" key="1">
    <source>
        <dbReference type="ARBA" id="ARBA00004651"/>
    </source>
</evidence>
<organism evidence="9 10">
    <name type="scientific">Kinneretia aquatilis</name>
    <dbReference type="NCBI Taxonomy" id="2070761"/>
    <lineage>
        <taxon>Bacteria</taxon>
        <taxon>Pseudomonadati</taxon>
        <taxon>Pseudomonadota</taxon>
        <taxon>Betaproteobacteria</taxon>
        <taxon>Burkholderiales</taxon>
        <taxon>Sphaerotilaceae</taxon>
        <taxon>Roseateles</taxon>
    </lineage>
</organism>
<evidence type="ECO:0000256" key="5">
    <source>
        <dbReference type="ARBA" id="ARBA00023136"/>
    </source>
</evidence>
<dbReference type="PANTHER" id="PTHR32309:SF13">
    <property type="entry name" value="FERRIC ENTEROBACTIN TRANSPORT PROTEIN FEPE"/>
    <property type="match status" value="1"/>
</dbReference>
<evidence type="ECO:0000313" key="10">
    <source>
        <dbReference type="Proteomes" id="UP000235916"/>
    </source>
</evidence>
<proteinExistence type="predicted"/>
<gene>
    <name evidence="9" type="ORF">C1O66_09685</name>
</gene>
<comment type="caution">
    <text evidence="9">The sequence shown here is derived from an EMBL/GenBank/DDBJ whole genome shotgun (WGS) entry which is preliminary data.</text>
</comment>
<accession>A0A2N8KWC9</accession>
<dbReference type="AlphaFoldDB" id="A0A2N8KWC9"/>
<feature type="domain" description="Polysaccharide chain length determinant N-terminal" evidence="8">
    <location>
        <begin position="19"/>
        <end position="111"/>
    </location>
</feature>
<feature type="coiled-coil region" evidence="6">
    <location>
        <begin position="183"/>
        <end position="273"/>
    </location>
</feature>
<evidence type="ECO:0000256" key="7">
    <source>
        <dbReference type="SAM" id="Phobius"/>
    </source>
</evidence>
<keyword evidence="6" id="KW-0175">Coiled coil</keyword>
<name>A0A2N8KWC9_9BURK</name>
<keyword evidence="5 7" id="KW-0472">Membrane</keyword>
<keyword evidence="3 7" id="KW-0812">Transmembrane</keyword>
<dbReference type="PANTHER" id="PTHR32309">
    <property type="entry name" value="TYROSINE-PROTEIN KINASE"/>
    <property type="match status" value="1"/>
</dbReference>
<keyword evidence="2" id="KW-1003">Cell membrane</keyword>
<dbReference type="EMBL" id="POSP01000003">
    <property type="protein sequence ID" value="PND37769.1"/>
    <property type="molecule type" value="Genomic_DNA"/>
</dbReference>
<comment type="subcellular location">
    <subcellularLocation>
        <location evidence="1">Cell membrane</location>
        <topology evidence="1">Multi-pass membrane protein</topology>
    </subcellularLocation>
</comment>
<evidence type="ECO:0000256" key="6">
    <source>
        <dbReference type="SAM" id="Coils"/>
    </source>
</evidence>
<dbReference type="OrthoDB" id="8884120at2"/>
<evidence type="ECO:0000259" key="8">
    <source>
        <dbReference type="Pfam" id="PF02706"/>
    </source>
</evidence>
<protein>
    <submittedName>
        <fullName evidence="9">Lipopolysaccharide biosynthesis protein</fullName>
    </submittedName>
</protein>
<evidence type="ECO:0000313" key="9">
    <source>
        <dbReference type="EMBL" id="PND37769.1"/>
    </source>
</evidence>
<keyword evidence="10" id="KW-1185">Reference proteome</keyword>